<evidence type="ECO:0000256" key="5">
    <source>
        <dbReference type="ARBA" id="ARBA00022723"/>
    </source>
</evidence>
<dbReference type="AlphaFoldDB" id="A0A4R8QKK1"/>
<keyword evidence="6 14" id="KW-0732">Signal</keyword>
<dbReference type="EC" id="3.4.-.-" evidence="14"/>
<dbReference type="STRING" id="5466.A0A4R8QKK1"/>
<comment type="subunit">
    <text evidence="2">Monomer.</text>
</comment>
<keyword evidence="3 16" id="KW-0031">Aminopeptidase</keyword>
<evidence type="ECO:0000256" key="3">
    <source>
        <dbReference type="ARBA" id="ARBA00022438"/>
    </source>
</evidence>
<evidence type="ECO:0000256" key="12">
    <source>
        <dbReference type="ARBA" id="ARBA00043843"/>
    </source>
</evidence>
<comment type="similarity">
    <text evidence="13">Belongs to the peptidase M28 family. M28E subfamily.</text>
</comment>
<keyword evidence="7 14" id="KW-0378">Hydrolase</keyword>
<dbReference type="SUPFAM" id="SSF53187">
    <property type="entry name" value="Zn-dependent exopeptidases"/>
    <property type="match status" value="1"/>
</dbReference>
<evidence type="ECO:0000256" key="11">
    <source>
        <dbReference type="ARBA" id="ARBA00023180"/>
    </source>
</evidence>
<dbReference type="EMBL" id="RYZW01000369">
    <property type="protein sequence ID" value="TDZ34643.1"/>
    <property type="molecule type" value="Genomic_DNA"/>
</dbReference>
<comment type="function">
    <text evidence="12">Extracellular aminopeptidase that allows assimilation of proteinaceous substrates.</text>
</comment>
<evidence type="ECO:0000256" key="14">
    <source>
        <dbReference type="RuleBase" id="RU361240"/>
    </source>
</evidence>
<dbReference type="GO" id="GO:0006508">
    <property type="term" value="P:proteolysis"/>
    <property type="evidence" value="ECO:0007669"/>
    <property type="project" value="UniProtKB-KW"/>
</dbReference>
<evidence type="ECO:0000313" key="16">
    <source>
        <dbReference type="EMBL" id="TDZ34643.1"/>
    </source>
</evidence>
<comment type="caution">
    <text evidence="16">The sequence shown here is derived from an EMBL/GenBank/DDBJ whole genome shotgun (WGS) entry which is preliminary data.</text>
</comment>
<evidence type="ECO:0000313" key="17">
    <source>
        <dbReference type="Proteomes" id="UP000295703"/>
    </source>
</evidence>
<dbReference type="InterPro" id="IPR007484">
    <property type="entry name" value="Peptidase_M28"/>
</dbReference>
<keyword evidence="10" id="KW-1015">Disulfide bond</keyword>
<dbReference type="GO" id="GO:0004177">
    <property type="term" value="F:aminopeptidase activity"/>
    <property type="evidence" value="ECO:0007669"/>
    <property type="project" value="UniProtKB-KW"/>
</dbReference>
<dbReference type="PANTHER" id="PTHR12147">
    <property type="entry name" value="METALLOPEPTIDASE M28 FAMILY MEMBER"/>
    <property type="match status" value="1"/>
</dbReference>
<comment type="cofactor">
    <cofactor evidence="1">
        <name>Zn(2+)</name>
        <dbReference type="ChEBI" id="CHEBI:29105"/>
    </cofactor>
</comment>
<organism evidence="16 17">
    <name type="scientific">Colletotrichum trifolii</name>
    <dbReference type="NCBI Taxonomy" id="5466"/>
    <lineage>
        <taxon>Eukaryota</taxon>
        <taxon>Fungi</taxon>
        <taxon>Dikarya</taxon>
        <taxon>Ascomycota</taxon>
        <taxon>Pezizomycotina</taxon>
        <taxon>Sordariomycetes</taxon>
        <taxon>Hypocreomycetidae</taxon>
        <taxon>Glomerellales</taxon>
        <taxon>Glomerellaceae</taxon>
        <taxon>Colletotrichum</taxon>
        <taxon>Colletotrichum orbiculare species complex</taxon>
    </lineage>
</organism>
<reference evidence="16 17" key="1">
    <citation type="submission" date="2018-12" db="EMBL/GenBank/DDBJ databases">
        <title>Genome sequence and assembly of Colletotrichum trifolii.</title>
        <authorList>
            <person name="Gan P."/>
            <person name="Shirasu K."/>
        </authorList>
    </citation>
    <scope>NUCLEOTIDE SEQUENCE [LARGE SCALE GENOMIC DNA]</scope>
    <source>
        <strain evidence="16 17">543-2</strain>
    </source>
</reference>
<keyword evidence="4 14" id="KW-0645">Protease</keyword>
<feature type="signal peptide" evidence="14">
    <location>
        <begin position="1"/>
        <end position="18"/>
    </location>
</feature>
<evidence type="ECO:0000256" key="8">
    <source>
        <dbReference type="ARBA" id="ARBA00022833"/>
    </source>
</evidence>
<evidence type="ECO:0000256" key="13">
    <source>
        <dbReference type="ARBA" id="ARBA00043962"/>
    </source>
</evidence>
<name>A0A4R8QKK1_COLTR</name>
<dbReference type="InterPro" id="IPR045175">
    <property type="entry name" value="M28_fam"/>
</dbReference>
<evidence type="ECO:0000256" key="1">
    <source>
        <dbReference type="ARBA" id="ARBA00001947"/>
    </source>
</evidence>
<evidence type="ECO:0000256" key="7">
    <source>
        <dbReference type="ARBA" id="ARBA00022801"/>
    </source>
</evidence>
<evidence type="ECO:0000256" key="4">
    <source>
        <dbReference type="ARBA" id="ARBA00022670"/>
    </source>
</evidence>
<keyword evidence="17" id="KW-1185">Reference proteome</keyword>
<evidence type="ECO:0000256" key="6">
    <source>
        <dbReference type="ARBA" id="ARBA00022729"/>
    </source>
</evidence>
<dbReference type="CDD" id="cd03879">
    <property type="entry name" value="M28_AAP"/>
    <property type="match status" value="1"/>
</dbReference>
<proteinExistence type="inferred from homology"/>
<dbReference type="PANTHER" id="PTHR12147:SF56">
    <property type="entry name" value="AMINOPEPTIDASE YDR415C-RELATED"/>
    <property type="match status" value="1"/>
</dbReference>
<dbReference type="InterPro" id="IPR018247">
    <property type="entry name" value="EF_Hand_1_Ca_BS"/>
</dbReference>
<evidence type="ECO:0000256" key="10">
    <source>
        <dbReference type="ARBA" id="ARBA00023157"/>
    </source>
</evidence>
<dbReference type="GO" id="GO:0008235">
    <property type="term" value="F:metalloexopeptidase activity"/>
    <property type="evidence" value="ECO:0007669"/>
    <property type="project" value="InterPro"/>
</dbReference>
<evidence type="ECO:0000256" key="9">
    <source>
        <dbReference type="ARBA" id="ARBA00023145"/>
    </source>
</evidence>
<accession>A0A4R8QKK1</accession>
<protein>
    <recommendedName>
        <fullName evidence="14">Peptide hydrolase</fullName>
        <ecNumber evidence="14">3.4.-.-</ecNumber>
    </recommendedName>
</protein>
<keyword evidence="9" id="KW-0865">Zymogen</keyword>
<sequence length="403" mass="45117">MKVTKASVLAILAQIAAARFIPEDEINRVQLYPVGSEPEKYLIELAPGDTRWVTEEEKWELRRGGNRFFDITDHQDLGASRLHTATKPKSVFPEKCHLQDTVKPLIKKLDKSEIQKNLEQFTSFHTRYYKSDYGRQSSEWLLSQINSIIKDAGADKHVFAEAFPHTWQQSSIIVTIPGKSNSTVIIGAHQDSINLWLPSILAAPGADDDGSGSMTILEVLRTLLKSKDVVEGKADNTIEFHWYSAEEGGLLGSQAIFKSYEHENRNVKAMLQQDMTGFVQRTLDAGQPESVGVITDFVDAGLTDFIKKVIVEYCKIPYVETKCGYACSDHASASKAGYPSAFVIESAFEYSDNHIHSVDDVIKYLSFDHMLEHAKMTLGLVYELGFTDFPALEKQGQTISEEL</sequence>
<keyword evidence="11" id="KW-0325">Glycoprotein</keyword>
<dbReference type="Gene3D" id="3.40.630.10">
    <property type="entry name" value="Zn peptidases"/>
    <property type="match status" value="1"/>
</dbReference>
<evidence type="ECO:0000259" key="15">
    <source>
        <dbReference type="Pfam" id="PF04389"/>
    </source>
</evidence>
<dbReference type="Proteomes" id="UP000295703">
    <property type="component" value="Unassembled WGS sequence"/>
</dbReference>
<gene>
    <name evidence="16" type="primary">LAP1-1</name>
    <name evidence="16" type="ORF">CTRI78_v011589</name>
</gene>
<dbReference type="FunFam" id="3.40.630.10:FF:000042">
    <property type="entry name" value="Peptide hydrolase"/>
    <property type="match status" value="1"/>
</dbReference>
<dbReference type="GO" id="GO:0046872">
    <property type="term" value="F:metal ion binding"/>
    <property type="evidence" value="ECO:0007669"/>
    <property type="project" value="UniProtKB-KW"/>
</dbReference>
<feature type="chain" id="PRO_5021040845" description="Peptide hydrolase" evidence="14">
    <location>
        <begin position="19"/>
        <end position="403"/>
    </location>
</feature>
<evidence type="ECO:0000256" key="2">
    <source>
        <dbReference type="ARBA" id="ARBA00011245"/>
    </source>
</evidence>
<keyword evidence="5 14" id="KW-0479">Metal-binding</keyword>
<feature type="domain" description="Peptidase M28" evidence="15">
    <location>
        <begin position="172"/>
        <end position="379"/>
    </location>
</feature>
<dbReference type="Pfam" id="PF04389">
    <property type="entry name" value="Peptidase_M28"/>
    <property type="match status" value="1"/>
</dbReference>
<keyword evidence="8 14" id="KW-0862">Zinc</keyword>
<dbReference type="PROSITE" id="PS00018">
    <property type="entry name" value="EF_HAND_1"/>
    <property type="match status" value="1"/>
</dbReference>